<gene>
    <name evidence="6" type="ORF">SLNWT_0310</name>
</gene>
<dbReference type="Gene3D" id="3.30.230.10">
    <property type="match status" value="1"/>
</dbReference>
<dbReference type="PRINTS" id="PR01037">
    <property type="entry name" value="TCRTETOQM"/>
</dbReference>
<dbReference type="InterPro" id="IPR005225">
    <property type="entry name" value="Small_GTP-bd"/>
</dbReference>
<dbReference type="NCBIfam" id="TIGR00231">
    <property type="entry name" value="small_GTP"/>
    <property type="match status" value="1"/>
</dbReference>
<dbReference type="InterPro" id="IPR009000">
    <property type="entry name" value="Transl_B-barrel_sf"/>
</dbReference>
<dbReference type="GO" id="GO:0005525">
    <property type="term" value="F:GTP binding"/>
    <property type="evidence" value="ECO:0007669"/>
    <property type="project" value="UniProtKB-KW"/>
</dbReference>
<organism evidence="6 7">
    <name type="scientific">Streptomyces albus (strain ATCC 21838 / DSM 41398 / FERM P-419 / JCM 4703 / NBRC 107858)</name>
    <dbReference type="NCBI Taxonomy" id="1081613"/>
    <lineage>
        <taxon>Bacteria</taxon>
        <taxon>Bacillati</taxon>
        <taxon>Actinomycetota</taxon>
        <taxon>Actinomycetes</taxon>
        <taxon>Kitasatosporales</taxon>
        <taxon>Streptomycetaceae</taxon>
        <taxon>Streptomyces</taxon>
    </lineage>
</organism>
<dbReference type="InterPro" id="IPR031157">
    <property type="entry name" value="G_TR_CS"/>
</dbReference>
<evidence type="ECO:0000313" key="6">
    <source>
        <dbReference type="EMBL" id="AJE80686.1"/>
    </source>
</evidence>
<dbReference type="KEGG" id="sals:SLNWT_0310"/>
<dbReference type="PROSITE" id="PS51722">
    <property type="entry name" value="G_TR_2"/>
    <property type="match status" value="1"/>
</dbReference>
<dbReference type="PANTHER" id="PTHR43261:SF1">
    <property type="entry name" value="RIBOSOME-RELEASING FACTOR 2, MITOCHONDRIAL"/>
    <property type="match status" value="1"/>
</dbReference>
<sequence length="698" mass="74081">MHTLNLGILAHVDAGKTSLTERLLHTVGVIDEIGRVDEGSTHTDSLPLERRRGITIKSAVASFTVDGVAVNLIDTPGHPDFIAEVERALRVLDGAVLVVSAVEGVQAQTRILMRTLRRLRVPTLVFVNKVDRAGARYAPLLRALTERLAPTCLALDSVEGIGTRAARSVPLDAGDAAFTERLTELLAERDEALLADWLALPPGEAALPYPRLLRELAAQSRRGLVHPVLFGSAATGTGVAALVSRLTGLLPTAASESGGPAAGTVFKIEQGPAGDRTAWVRMFSGTVRTRQRLGYGEGREGKVTGIGVFAQGECRPSGTLRAGQIGTLRGLGSVRIGDRVGERGEQAAGEREFAPPSPESAPPSPESAPPSMEFAPPSLETVVVPVAGADRAALHTALLRLAEQDPLIGLRREALSGELAVSLYGEVQKEVLQATLAEEYGVRAEFRESTTLHIERPLATGAAAEFLHAEGNPFLATVGLRLEPAASGSGVVFRLGVELGSMPAAFFKAVEESVHGALEQGLRGWRVTDCAVTLTHCGYAPRQSHAHAVFDKSMSSTAGDFRHLTRLVLMSALEQAGTTVLEPLHRFTLEIPAGALGSVLPVLTRLRAVPRTSVARGEDLVLEGEVPAASVHALELRLPSLTSGEGVLSAVFGHYAPVRGPLPARPRAEPDALRRKDYLLETVRRTTGARDQDHPVRP</sequence>
<dbReference type="GO" id="GO:0006412">
    <property type="term" value="P:translation"/>
    <property type="evidence" value="ECO:0007669"/>
    <property type="project" value="UniProtKB-KW"/>
</dbReference>
<dbReference type="Pfam" id="PF14492">
    <property type="entry name" value="EFG_III"/>
    <property type="match status" value="1"/>
</dbReference>
<dbReference type="InterPro" id="IPR014721">
    <property type="entry name" value="Ribsml_uS5_D2-typ_fold_subgr"/>
</dbReference>
<dbReference type="Pfam" id="PF03764">
    <property type="entry name" value="EFG_IV"/>
    <property type="match status" value="1"/>
</dbReference>
<dbReference type="SMART" id="SM00889">
    <property type="entry name" value="EFG_IV"/>
    <property type="match status" value="1"/>
</dbReference>
<dbReference type="AlphaFoldDB" id="A0A0B5EPG1"/>
<dbReference type="GO" id="GO:0003924">
    <property type="term" value="F:GTPase activity"/>
    <property type="evidence" value="ECO:0007669"/>
    <property type="project" value="InterPro"/>
</dbReference>
<keyword evidence="2" id="KW-0648">Protein biosynthesis</keyword>
<dbReference type="Proteomes" id="UP000031523">
    <property type="component" value="Chromosome"/>
</dbReference>
<accession>A0A0B5EPG1</accession>
<evidence type="ECO:0000256" key="3">
    <source>
        <dbReference type="ARBA" id="ARBA00023134"/>
    </source>
</evidence>
<evidence type="ECO:0000256" key="2">
    <source>
        <dbReference type="ARBA" id="ARBA00022917"/>
    </source>
</evidence>
<dbReference type="Gene3D" id="2.40.30.10">
    <property type="entry name" value="Translation factors"/>
    <property type="match status" value="1"/>
</dbReference>
<dbReference type="InterPro" id="IPR005517">
    <property type="entry name" value="Transl_elong_EFG/EF2_IV"/>
</dbReference>
<evidence type="ECO:0000259" key="5">
    <source>
        <dbReference type="PROSITE" id="PS51722"/>
    </source>
</evidence>
<dbReference type="GO" id="GO:0032790">
    <property type="term" value="P:ribosome disassembly"/>
    <property type="evidence" value="ECO:0007669"/>
    <property type="project" value="TreeGrafter"/>
</dbReference>
<feature type="compositionally biased region" description="Basic and acidic residues" evidence="4">
    <location>
        <begin position="666"/>
        <end position="698"/>
    </location>
</feature>
<dbReference type="SUPFAM" id="SSF54980">
    <property type="entry name" value="EF-G C-terminal domain-like"/>
    <property type="match status" value="2"/>
</dbReference>
<dbReference type="SUPFAM" id="SSF50447">
    <property type="entry name" value="Translation proteins"/>
    <property type="match status" value="1"/>
</dbReference>
<proteinExistence type="predicted"/>
<dbReference type="InterPro" id="IPR035647">
    <property type="entry name" value="EFG_III/V"/>
</dbReference>
<dbReference type="PANTHER" id="PTHR43261">
    <property type="entry name" value="TRANSLATION ELONGATION FACTOR G-RELATED"/>
    <property type="match status" value="1"/>
</dbReference>
<keyword evidence="1" id="KW-0547">Nucleotide-binding</keyword>
<feature type="domain" description="Tr-type G" evidence="5">
    <location>
        <begin position="1"/>
        <end position="254"/>
    </location>
</feature>
<dbReference type="InterPro" id="IPR000795">
    <property type="entry name" value="T_Tr_GTP-bd_dom"/>
</dbReference>
<feature type="compositionally biased region" description="Pro residues" evidence="4">
    <location>
        <begin position="355"/>
        <end position="368"/>
    </location>
</feature>
<evidence type="ECO:0000256" key="4">
    <source>
        <dbReference type="SAM" id="MobiDB-lite"/>
    </source>
</evidence>
<dbReference type="EMBL" id="CP010519">
    <property type="protein sequence ID" value="AJE80686.1"/>
    <property type="molecule type" value="Genomic_DNA"/>
</dbReference>
<feature type="region of interest" description="Disordered" evidence="4">
    <location>
        <begin position="659"/>
        <end position="698"/>
    </location>
</feature>
<dbReference type="InterPro" id="IPR020568">
    <property type="entry name" value="Ribosomal_Su5_D2-typ_SF"/>
</dbReference>
<name>A0A0B5EPG1_STRA4</name>
<dbReference type="Pfam" id="PF00679">
    <property type="entry name" value="EFG_C"/>
    <property type="match status" value="1"/>
</dbReference>
<evidence type="ECO:0000313" key="7">
    <source>
        <dbReference type="Proteomes" id="UP000031523"/>
    </source>
</evidence>
<dbReference type="SUPFAM" id="SSF54211">
    <property type="entry name" value="Ribosomal protein S5 domain 2-like"/>
    <property type="match status" value="1"/>
</dbReference>
<dbReference type="InterPro" id="IPR000640">
    <property type="entry name" value="EFG_V-like"/>
</dbReference>
<protein>
    <submittedName>
        <fullName evidence="6">Tetracycline resistance protein</fullName>
    </submittedName>
</protein>
<dbReference type="PROSITE" id="PS00301">
    <property type="entry name" value="G_TR_1"/>
    <property type="match status" value="1"/>
</dbReference>
<evidence type="ECO:0000256" key="1">
    <source>
        <dbReference type="ARBA" id="ARBA00022741"/>
    </source>
</evidence>
<reference evidence="6 7" key="1">
    <citation type="submission" date="2015-01" db="EMBL/GenBank/DDBJ databases">
        <title>Enhanced salinomycin production by adjusting the supply of polyketide extender units in Streptomyce albus DSM 41398.</title>
        <authorList>
            <person name="Lu C."/>
        </authorList>
    </citation>
    <scope>NUCLEOTIDE SEQUENCE [LARGE SCALE GENOMIC DNA]</scope>
    <source>
        <strain evidence="7">ATCC 21838 / DSM 41398 / FERM P-419 / JCM 4703 / NBRC 107858</strain>
    </source>
</reference>
<feature type="region of interest" description="Disordered" evidence="4">
    <location>
        <begin position="342"/>
        <end position="375"/>
    </location>
</feature>
<dbReference type="SUPFAM" id="SSF52540">
    <property type="entry name" value="P-loop containing nucleoside triphosphate hydrolases"/>
    <property type="match status" value="1"/>
</dbReference>
<dbReference type="Pfam" id="PF00009">
    <property type="entry name" value="GTP_EFTU"/>
    <property type="match status" value="1"/>
</dbReference>
<keyword evidence="3" id="KW-0342">GTP-binding</keyword>
<dbReference type="Gene3D" id="3.30.70.870">
    <property type="entry name" value="Elongation Factor G (Translational Gtpase), domain 3"/>
    <property type="match status" value="1"/>
</dbReference>
<dbReference type="CDD" id="cd04168">
    <property type="entry name" value="TetM_like"/>
    <property type="match status" value="1"/>
</dbReference>
<dbReference type="Gene3D" id="3.40.50.300">
    <property type="entry name" value="P-loop containing nucleotide triphosphate hydrolases"/>
    <property type="match status" value="1"/>
</dbReference>
<dbReference type="PRINTS" id="PR00315">
    <property type="entry name" value="ELONGATNFCT"/>
</dbReference>
<dbReference type="InterPro" id="IPR027417">
    <property type="entry name" value="P-loop_NTPase"/>
</dbReference>
<dbReference type="InterPro" id="IPR041095">
    <property type="entry name" value="EFG_II"/>
</dbReference>
<feature type="compositionally biased region" description="Basic and acidic residues" evidence="4">
    <location>
        <begin position="342"/>
        <end position="353"/>
    </location>
</feature>
<keyword evidence="7" id="KW-1185">Reference proteome</keyword>